<dbReference type="PANTHER" id="PTHR45939:SF5">
    <property type="entry name" value="PEROXISOMAL MEMBRANE PROTEIN PMP34"/>
    <property type="match status" value="1"/>
</dbReference>
<dbReference type="InterPro" id="IPR052217">
    <property type="entry name" value="Mito/Peroxisomal_Carrier"/>
</dbReference>
<dbReference type="InterPro" id="IPR018108">
    <property type="entry name" value="MCP_transmembrane"/>
</dbReference>
<gene>
    <name evidence="10" type="ORF">PHYPSEUDO_015425</name>
</gene>
<evidence type="ECO:0000256" key="7">
    <source>
        <dbReference type="PROSITE-ProRule" id="PRU00282"/>
    </source>
</evidence>
<dbReference type="PANTHER" id="PTHR45939">
    <property type="entry name" value="PEROXISOMAL MEMBRANE PROTEIN PMP34-RELATED"/>
    <property type="match status" value="1"/>
</dbReference>
<evidence type="ECO:0000256" key="5">
    <source>
        <dbReference type="ARBA" id="ARBA00022989"/>
    </source>
</evidence>
<sequence length="373" mass="40657">MPRYRLHALLAESGAYVNIELEAGATRKSHLTSMMETLAHGIAGSAGGMLAMALLYPLDQIKTVMQGTMEANELEEKEAELQSEKAVDAEPKAPTKRVPKNFWAQALAILRKKKWQVYQGHVSTQVALGGSNFIYFFCYNGLKTQLLKRLQQQNRQLSGYITPVQNLALSCLAGIINVYICAPLWVANMRLKSKDAAKYSGVLDCLRKVTANEGFLSLWNGTLASLVLVSNPVIHYVSYERMKISLQKKRHASGPAGTALSVLDIFVLGALAKSVTTVVTYPLQVAQSLMRVQQKTAKTAETEPARATGLTGCLAQIYADRGVAGYFAGLQAKLLQTVLTAAISLVTYEKLLALILLMMRQPAKPAIVQKAAV</sequence>
<accession>A0A8T1VZS8</accession>
<dbReference type="GO" id="GO:0015217">
    <property type="term" value="F:ADP transmembrane transporter activity"/>
    <property type="evidence" value="ECO:0007669"/>
    <property type="project" value="TreeGrafter"/>
</dbReference>
<dbReference type="GO" id="GO:0044610">
    <property type="term" value="F:FMN transmembrane transporter activity"/>
    <property type="evidence" value="ECO:0007669"/>
    <property type="project" value="TreeGrafter"/>
</dbReference>
<dbReference type="EMBL" id="JAGDFM010000096">
    <property type="protein sequence ID" value="KAG7386641.1"/>
    <property type="molecule type" value="Genomic_DNA"/>
</dbReference>
<dbReference type="Proteomes" id="UP000694044">
    <property type="component" value="Unassembled WGS sequence"/>
</dbReference>
<evidence type="ECO:0000256" key="8">
    <source>
        <dbReference type="RuleBase" id="RU000488"/>
    </source>
</evidence>
<keyword evidence="7 8" id="KW-0812">Transmembrane</keyword>
<evidence type="ECO:0000256" key="2">
    <source>
        <dbReference type="ARBA" id="ARBA00006375"/>
    </source>
</evidence>
<keyword evidence="5 9" id="KW-1133">Transmembrane helix</keyword>
<organism evidence="10 11">
    <name type="scientific">Phytophthora pseudosyringae</name>
    <dbReference type="NCBI Taxonomy" id="221518"/>
    <lineage>
        <taxon>Eukaryota</taxon>
        <taxon>Sar</taxon>
        <taxon>Stramenopiles</taxon>
        <taxon>Oomycota</taxon>
        <taxon>Peronosporomycetes</taxon>
        <taxon>Peronosporales</taxon>
        <taxon>Peronosporaceae</taxon>
        <taxon>Phytophthora</taxon>
    </lineage>
</organism>
<keyword evidence="11" id="KW-1185">Reference proteome</keyword>
<reference evidence="10" key="1">
    <citation type="submission" date="2021-02" db="EMBL/GenBank/DDBJ databases">
        <authorList>
            <person name="Palmer J.M."/>
        </authorList>
    </citation>
    <scope>NUCLEOTIDE SEQUENCE</scope>
    <source>
        <strain evidence="10">SCRP734</strain>
    </source>
</reference>
<evidence type="ECO:0000256" key="4">
    <source>
        <dbReference type="ARBA" id="ARBA00022737"/>
    </source>
</evidence>
<evidence type="ECO:0000256" key="1">
    <source>
        <dbReference type="ARBA" id="ARBA00004585"/>
    </source>
</evidence>
<feature type="transmembrane region" description="Helical" evidence="9">
    <location>
        <begin position="122"/>
        <end position="142"/>
    </location>
</feature>
<dbReference type="PROSITE" id="PS50920">
    <property type="entry name" value="SOLCAR"/>
    <property type="match status" value="2"/>
</dbReference>
<evidence type="ECO:0000256" key="3">
    <source>
        <dbReference type="ARBA" id="ARBA00022448"/>
    </source>
</evidence>
<comment type="similarity">
    <text evidence="2 8">Belongs to the mitochondrial carrier (TC 2.A.29) family.</text>
</comment>
<evidence type="ECO:0000313" key="11">
    <source>
        <dbReference type="Proteomes" id="UP000694044"/>
    </source>
</evidence>
<dbReference type="GO" id="GO:0015230">
    <property type="term" value="F:FAD transmembrane transporter activity"/>
    <property type="evidence" value="ECO:0007669"/>
    <property type="project" value="TreeGrafter"/>
</dbReference>
<protein>
    <recommendedName>
        <fullName evidence="12">Mitochondrial Carrier (MC) Family</fullName>
    </recommendedName>
</protein>
<evidence type="ECO:0000256" key="9">
    <source>
        <dbReference type="SAM" id="Phobius"/>
    </source>
</evidence>
<dbReference type="GO" id="GO:0080122">
    <property type="term" value="F:AMP transmembrane transporter activity"/>
    <property type="evidence" value="ECO:0007669"/>
    <property type="project" value="TreeGrafter"/>
</dbReference>
<proteinExistence type="inferred from homology"/>
<feature type="transmembrane region" description="Helical" evidence="9">
    <location>
        <begin position="37"/>
        <end position="56"/>
    </location>
</feature>
<name>A0A8T1VZS8_9STRA</name>
<evidence type="ECO:0008006" key="12">
    <source>
        <dbReference type="Google" id="ProtNLM"/>
    </source>
</evidence>
<dbReference type="GO" id="GO:0005778">
    <property type="term" value="C:peroxisomal membrane"/>
    <property type="evidence" value="ECO:0007669"/>
    <property type="project" value="UniProtKB-SubCell"/>
</dbReference>
<keyword evidence="3 8" id="KW-0813">Transport</keyword>
<feature type="repeat" description="Solcar" evidence="7">
    <location>
        <begin position="260"/>
        <end position="354"/>
    </location>
</feature>
<evidence type="ECO:0000313" key="10">
    <source>
        <dbReference type="EMBL" id="KAG7386641.1"/>
    </source>
</evidence>
<dbReference type="GO" id="GO:0015228">
    <property type="term" value="F:coenzyme A transmembrane transporter activity"/>
    <property type="evidence" value="ECO:0007669"/>
    <property type="project" value="TreeGrafter"/>
</dbReference>
<dbReference type="GO" id="GO:0051724">
    <property type="term" value="F:NAD transmembrane transporter activity"/>
    <property type="evidence" value="ECO:0007669"/>
    <property type="project" value="TreeGrafter"/>
</dbReference>
<feature type="transmembrane region" description="Helical" evidence="9">
    <location>
        <begin position="216"/>
        <end position="237"/>
    </location>
</feature>
<comment type="caution">
    <text evidence="10">The sequence shown here is derived from an EMBL/GenBank/DDBJ whole genome shotgun (WGS) entry which is preliminary data.</text>
</comment>
<keyword evidence="7 9" id="KW-0472">Membrane</keyword>
<evidence type="ECO:0000256" key="6">
    <source>
        <dbReference type="ARBA" id="ARBA00023140"/>
    </source>
</evidence>
<feature type="transmembrane region" description="Helical" evidence="9">
    <location>
        <begin position="258"/>
        <end position="281"/>
    </location>
</feature>
<feature type="transmembrane region" description="Helical" evidence="9">
    <location>
        <begin position="163"/>
        <end position="186"/>
    </location>
</feature>
<feature type="repeat" description="Solcar" evidence="7">
    <location>
        <begin position="161"/>
        <end position="245"/>
    </location>
</feature>
<keyword evidence="4" id="KW-0677">Repeat</keyword>
<dbReference type="Pfam" id="PF00153">
    <property type="entry name" value="Mito_carr"/>
    <property type="match status" value="3"/>
</dbReference>
<dbReference type="AlphaFoldDB" id="A0A8T1VZS8"/>
<feature type="transmembrane region" description="Helical" evidence="9">
    <location>
        <begin position="334"/>
        <end position="357"/>
    </location>
</feature>
<keyword evidence="6" id="KW-0576">Peroxisome</keyword>
<comment type="subcellular location">
    <subcellularLocation>
        <location evidence="1">Peroxisome membrane</location>
        <topology evidence="1">Multi-pass membrane protein</topology>
    </subcellularLocation>
</comment>
<dbReference type="OrthoDB" id="10266426at2759"/>
<dbReference type="GO" id="GO:0005347">
    <property type="term" value="F:ATP transmembrane transporter activity"/>
    <property type="evidence" value="ECO:0007669"/>
    <property type="project" value="TreeGrafter"/>
</dbReference>